<dbReference type="AlphaFoldDB" id="A0A0C3BQW3"/>
<dbReference type="HOGENOM" id="CLU_2292727_0_0_1"/>
<name>A0A0C3BQW3_PILCF</name>
<protein>
    <submittedName>
        <fullName evidence="1">Uncharacterized protein</fullName>
    </submittedName>
</protein>
<sequence>MRDRTGRVKSRKGFVTKIRVTSQLARLGHPPISTPRHPINLAGQGHPNVRLLLISTFLSIVPSGCHSALLRCSLLSSNVCPKELPNRTFQGVTLPASTRSR</sequence>
<organism evidence="1 2">
    <name type="scientific">Piloderma croceum (strain F 1598)</name>
    <dbReference type="NCBI Taxonomy" id="765440"/>
    <lineage>
        <taxon>Eukaryota</taxon>
        <taxon>Fungi</taxon>
        <taxon>Dikarya</taxon>
        <taxon>Basidiomycota</taxon>
        <taxon>Agaricomycotina</taxon>
        <taxon>Agaricomycetes</taxon>
        <taxon>Agaricomycetidae</taxon>
        <taxon>Atheliales</taxon>
        <taxon>Atheliaceae</taxon>
        <taxon>Piloderma</taxon>
    </lineage>
</organism>
<keyword evidence="2" id="KW-1185">Reference proteome</keyword>
<reference evidence="1 2" key="1">
    <citation type="submission" date="2014-04" db="EMBL/GenBank/DDBJ databases">
        <authorList>
            <consortium name="DOE Joint Genome Institute"/>
            <person name="Kuo A."/>
            <person name="Tarkka M."/>
            <person name="Buscot F."/>
            <person name="Kohler A."/>
            <person name="Nagy L.G."/>
            <person name="Floudas D."/>
            <person name="Copeland A."/>
            <person name="Barry K.W."/>
            <person name="Cichocki N."/>
            <person name="Veneault-Fourrey C."/>
            <person name="LaButti K."/>
            <person name="Lindquist E.A."/>
            <person name="Lipzen A."/>
            <person name="Lundell T."/>
            <person name="Morin E."/>
            <person name="Murat C."/>
            <person name="Sun H."/>
            <person name="Tunlid A."/>
            <person name="Henrissat B."/>
            <person name="Grigoriev I.V."/>
            <person name="Hibbett D.S."/>
            <person name="Martin F."/>
            <person name="Nordberg H.P."/>
            <person name="Cantor M.N."/>
            <person name="Hua S.X."/>
        </authorList>
    </citation>
    <scope>NUCLEOTIDE SEQUENCE [LARGE SCALE GENOMIC DNA]</scope>
    <source>
        <strain evidence="1 2">F 1598</strain>
    </source>
</reference>
<accession>A0A0C3BQW3</accession>
<dbReference type="Proteomes" id="UP000054166">
    <property type="component" value="Unassembled WGS sequence"/>
</dbReference>
<reference evidence="2" key="2">
    <citation type="submission" date="2015-01" db="EMBL/GenBank/DDBJ databases">
        <title>Evolutionary Origins and Diversification of the Mycorrhizal Mutualists.</title>
        <authorList>
            <consortium name="DOE Joint Genome Institute"/>
            <consortium name="Mycorrhizal Genomics Consortium"/>
            <person name="Kohler A."/>
            <person name="Kuo A."/>
            <person name="Nagy L.G."/>
            <person name="Floudas D."/>
            <person name="Copeland A."/>
            <person name="Barry K.W."/>
            <person name="Cichocki N."/>
            <person name="Veneault-Fourrey C."/>
            <person name="LaButti K."/>
            <person name="Lindquist E.A."/>
            <person name="Lipzen A."/>
            <person name="Lundell T."/>
            <person name="Morin E."/>
            <person name="Murat C."/>
            <person name="Riley R."/>
            <person name="Ohm R."/>
            <person name="Sun H."/>
            <person name="Tunlid A."/>
            <person name="Henrissat B."/>
            <person name="Grigoriev I.V."/>
            <person name="Hibbett D.S."/>
            <person name="Martin F."/>
        </authorList>
    </citation>
    <scope>NUCLEOTIDE SEQUENCE [LARGE SCALE GENOMIC DNA]</scope>
    <source>
        <strain evidence="2">F 1598</strain>
    </source>
</reference>
<evidence type="ECO:0000313" key="1">
    <source>
        <dbReference type="EMBL" id="KIM79677.1"/>
    </source>
</evidence>
<dbReference type="InParanoid" id="A0A0C3BQW3"/>
<gene>
    <name evidence="1" type="ORF">PILCRDRAFT_823216</name>
</gene>
<evidence type="ECO:0000313" key="2">
    <source>
        <dbReference type="Proteomes" id="UP000054166"/>
    </source>
</evidence>
<proteinExistence type="predicted"/>
<dbReference type="EMBL" id="KN833008">
    <property type="protein sequence ID" value="KIM79677.1"/>
    <property type="molecule type" value="Genomic_DNA"/>
</dbReference>